<protein>
    <submittedName>
        <fullName evidence="1">Uncharacterized protein</fullName>
    </submittedName>
</protein>
<dbReference type="Proteomes" id="UP001057402">
    <property type="component" value="Chromosome 9"/>
</dbReference>
<organism evidence="1 2">
    <name type="scientific">Melastoma candidum</name>
    <dbReference type="NCBI Taxonomy" id="119954"/>
    <lineage>
        <taxon>Eukaryota</taxon>
        <taxon>Viridiplantae</taxon>
        <taxon>Streptophyta</taxon>
        <taxon>Embryophyta</taxon>
        <taxon>Tracheophyta</taxon>
        <taxon>Spermatophyta</taxon>
        <taxon>Magnoliopsida</taxon>
        <taxon>eudicotyledons</taxon>
        <taxon>Gunneridae</taxon>
        <taxon>Pentapetalae</taxon>
        <taxon>rosids</taxon>
        <taxon>malvids</taxon>
        <taxon>Myrtales</taxon>
        <taxon>Melastomataceae</taxon>
        <taxon>Melastomatoideae</taxon>
        <taxon>Melastomateae</taxon>
        <taxon>Melastoma</taxon>
    </lineage>
</organism>
<name>A0ACB9MLZ9_9MYRT</name>
<proteinExistence type="predicted"/>
<evidence type="ECO:0000313" key="1">
    <source>
        <dbReference type="EMBL" id="KAI4324572.1"/>
    </source>
</evidence>
<keyword evidence="2" id="KW-1185">Reference proteome</keyword>
<reference evidence="2" key="1">
    <citation type="journal article" date="2023" name="Front. Plant Sci.">
        <title>Chromosomal-level genome assembly of Melastoma candidum provides insights into trichome evolution.</title>
        <authorList>
            <person name="Zhong Y."/>
            <person name="Wu W."/>
            <person name="Sun C."/>
            <person name="Zou P."/>
            <person name="Liu Y."/>
            <person name="Dai S."/>
            <person name="Zhou R."/>
        </authorList>
    </citation>
    <scope>NUCLEOTIDE SEQUENCE [LARGE SCALE GENOMIC DNA]</scope>
</reference>
<dbReference type="EMBL" id="CM042888">
    <property type="protein sequence ID" value="KAI4324572.1"/>
    <property type="molecule type" value="Genomic_DNA"/>
</dbReference>
<evidence type="ECO:0000313" key="2">
    <source>
        <dbReference type="Proteomes" id="UP001057402"/>
    </source>
</evidence>
<comment type="caution">
    <text evidence="1">The sequence shown here is derived from an EMBL/GenBank/DDBJ whole genome shotgun (WGS) entry which is preliminary data.</text>
</comment>
<gene>
    <name evidence="1" type="ORF">MLD38_030049</name>
</gene>
<accession>A0ACB9MLZ9</accession>
<sequence>MVFLKPPSRKRSSSFVSPLSQPPPKSIRPPPVPAAADSTPSTSSSSAAAAERLVSVLADAGCTLVNGDGPPCLPSDAHKFRARIGVVLGRDDAARGEFLRGFSDYVRSEKNLRRVLASGGGHGFALSRKSNGSLARNLLLVPCIQLELQKILLEKLPEYFEPPRMGESLSLGDDIARLIINQFRWLDFIIDADSFTENLMQLLSICPLHLKKEIVGSLPEIIGDKNHKSVVDSLEQMLQEDSGVAVPVLDCLSNLQMKDELKEQVIDIALSCIRTIDIELMPFLLRMLLLSATPANVRKIFIGIREQLKFFGASHHAAKGRRGKAVMDSTEASILDTLRLGMRFKNILCQEFLREFGNITRPQEFKSADLWLINIMNMNGGTAQKSINKIFKKKIVEGCIPKDVLEDCLHGHAKVAQDYFPSFLSLSEYLLASKEQKAREFSMHLYMCLFEEFDDKYSRQELIGSLVTHIGCGINVEVSSALETMSLLADKYAHELVSLSSHINGILDYLEAFSLENIYKVYELFSHLALSVRCNLDMLGSSFSNELLMIVRKQVSHHDINYKKMGLIGTLKIVCSLGDVDTAVCSDQLSRSNCQEALELLGSCLNCCKHLPLPLIIFYDEISAILEQKKLHLVILEWVGKHAGEFESRFTSDLDRGRLPETDLTSEIDGELWMNLDGDISPICVNILPLACSSLQAPLLQSLPANFLLLATFERFTNQGSLGGIDALLGCPLYLPSPKFFAKSGWQSLPEKKKQILCLCLYHADNWIRELLNAFCTQIAHHSELASTAARDELITKLHKRFESLVFIECLLNNLLEAYPSCLPETYVRMDHLGSSNVNEFMRKKNETKSMHNHEIRKKMKHKKLAKSHSSLSSDNTLHQPTIESMLEKAKSRAGLEGQSYIGSCSSKSDPIPISSEQNHCGFGEVVSLDVSAVYAAVEDQRFKFRSLQIHSYSLFLMSREVHVSDPLTELPLYLYLARDLHHKLDYFCKGYGQLSCRSLKTAPGFAQINFDDLLPLLVQILTTFRRHVDFALRMIQQDDNTCRVLWDMPSDHSENPLRIVVSMGAASKYFVMELFHCIRKTLEVASDISSEAAVLSDLLCAFQPVEMPKNCFLGIQNCPLPKTLEYLYCGACSFLEDVLDIACSSSFVVASESLFTLESLVFSAHRVSSRLMGAHGDSMSRFNGEVLSSLDQRLGTAAEKILKHEWDTVGDGWKSKGETIRRILHTYLGNKESTLNALTELACSILPQVSFSKVGEKGPEHGFPTLCSATHLIWYRVLHEVNLTLFNGLVKEVGRMSKVRTDATNDKIEELLLKLLKSVNIVVSLVNVCRIQHKVTVHSTALKYSQKFIDSFLKVFEFLEVQFEAHSDTVIQLVQELQKATRTLQTLCSEAKGLKLTAITSKIPATKRTLERLLFRVKALLHTSSSGCTFWMGNLKHKDLAGQVVSSQAYLDDQDEKLEDDDAGVDDDPEPVGSGSSCGGEE</sequence>